<comment type="caution">
    <text evidence="1">The sequence shown here is derived from an EMBL/GenBank/DDBJ whole genome shotgun (WGS) entry which is preliminary data.</text>
</comment>
<keyword evidence="2" id="KW-1185">Reference proteome</keyword>
<gene>
    <name evidence="1" type="ORF">KB213_08450</name>
</gene>
<evidence type="ECO:0000313" key="1">
    <source>
        <dbReference type="EMBL" id="MBR0560082.1"/>
    </source>
</evidence>
<sequence length="51" mass="5630">MDEIDQARSLAERLGLTLCVVGPDQIEVTVADDEPRVMTVEQFLRVYGGHG</sequence>
<name>A0ABS5E844_9PROT</name>
<evidence type="ECO:0000313" key="2">
    <source>
        <dbReference type="Proteomes" id="UP000677812"/>
    </source>
</evidence>
<dbReference type="EMBL" id="JAGRQH010000005">
    <property type="protein sequence ID" value="MBR0560082.1"/>
    <property type="molecule type" value="Genomic_DNA"/>
</dbReference>
<organism evidence="1 2">
    <name type="scientific">Neokomagataea anthophila</name>
    <dbReference type="NCBI Taxonomy" id="2826925"/>
    <lineage>
        <taxon>Bacteria</taxon>
        <taxon>Pseudomonadati</taxon>
        <taxon>Pseudomonadota</taxon>
        <taxon>Alphaproteobacteria</taxon>
        <taxon>Acetobacterales</taxon>
        <taxon>Acetobacteraceae</taxon>
        <taxon>Neokomagataea</taxon>
    </lineage>
</organism>
<accession>A0ABS5E844</accession>
<dbReference type="RefSeq" id="WP_211682175.1">
    <property type="nucleotide sequence ID" value="NZ_JAGRQH010000005.1"/>
</dbReference>
<proteinExistence type="predicted"/>
<dbReference type="Proteomes" id="UP000677812">
    <property type="component" value="Unassembled WGS sequence"/>
</dbReference>
<protein>
    <submittedName>
        <fullName evidence="1">Uncharacterized protein</fullName>
    </submittedName>
</protein>
<reference evidence="1 2" key="1">
    <citation type="submission" date="2021-04" db="EMBL/GenBank/DDBJ databases">
        <title>The complete genome sequence of Neokomagataea sp. TBRC 2177.</title>
        <authorList>
            <person name="Charoenyingcharoen P."/>
            <person name="Yukphan P."/>
        </authorList>
    </citation>
    <scope>NUCLEOTIDE SEQUENCE [LARGE SCALE GENOMIC DNA]</scope>
    <source>
        <strain evidence="1 2">TBRC 2177</strain>
    </source>
</reference>